<organism evidence="4 5">
    <name type="scientific">Rariglobus hedericola</name>
    <dbReference type="NCBI Taxonomy" id="2597822"/>
    <lineage>
        <taxon>Bacteria</taxon>
        <taxon>Pseudomonadati</taxon>
        <taxon>Verrucomicrobiota</taxon>
        <taxon>Opitutia</taxon>
        <taxon>Opitutales</taxon>
        <taxon>Opitutaceae</taxon>
        <taxon>Rariglobus</taxon>
    </lineage>
</organism>
<sequence length="1305" mass="142682">MRKDSGFIFRWALAATALWGVGLTALVMFASPEPVAPAPRPAAEVVAGPATSTLPPGHPPLPGDVKPVNNIDQTRAQADLKSVGCVSCHQGIEDMHQSPHVVLGCVDCHGGNPTPGLTMAKAHVAPRNPDFWQSSANPSDSSVLLNHESPEFIQFVNPGDLRVAEKSCGLCHGDIVKTNQHSMMNHGAMLWGAALYNNGASPDKNYRFGQAYGPDGAPLRLESPIPVTAEMTRDQGILPYLDALPRFALGQPSNLLRIFEKGGERQVELGNPNAFEPPGRPLRRLSERGLGTLNRIDPVYLNLQKTRLNDPLLGFMGSNNHPGDFRSSGCTSCHVVYANDRSPTNSGWYSKYGHQGLSFSADPMISKKEKGHPIKHQFTRSIPSSSCMTCHMHQGNLFVNPYLGYTWWDQESDGDQMYPKKQKNPTEKELAESLQKNPEAAAARGLWGDPEFLEKVAELNPKLKDTQFADYHGHGWVFRAVFKKNKEGELLTLDDKKIAHTDPDKFAKAIHLKDIHLERGMQCVDCHFTTDVHGNGLLYGEPRAATAIECIDCHGTVDKFPTLKTSGNGGRLENGQVLPNDLAAGTTPWGPRFYWQGKKLFQRSMMSPAITWEVPLTADTVDPSSEHYNAKSAYAKTLRKDGKTWGNLPPAGVDPVTVRPDETQRTNNALLAHADTSISCQVCHTSWATSCFGCHLPMRANQMVAGNKFEGTTTRNYTSYNPQVVRDDVFMLGKDATYKKNRLAVIRSSSAVVVGSQTANREWVYSQQQTVSAEGYSGQAFNPHFAHTTSSVGTTKTCTDCHLSAQNDNAAWMTQLLGFGTGTVNFFGRYAYVGTGKKGLEAVVWTELEEPQAAIGSNLHRLAYPDNFAEHTKRDGVLQTAYHHGGDEILDLTLRGEYLYTANGPGGFEVFDVANIDNKGFSERIISTPVSPLGQRTSVKTRYATSVILPSTLGIDPLRTRNPVNEEQPISITYGYVYVTDKYEGLVTVMVGTLVDGDPTNNFFKKDDVTRFNPDGILDGATHGYLAGNYLYVTCTAGLVVVDVSTPSKPKIAGRAAAGSLKNPRKLAFQFLHAFVTDDEGLKVFDVSDALNPRLIPEATVPLNNAQGVYVARTYAYVANGAQGLAIIDIKNPAKAHVHQHWNADGRLNDTRAVQIGAVNASTFALVADGKNGLRVIQLISPENVPGYQGFSPPPNPKLIATYHTHGPAVAVSRGLDRDRVVDESGNQTVVFGRRGSRPFTAAEFNAFIRKSDGSLYRVDDPIWRDGKLETTSGKPLNPTEKFPVKPEEPINRPPNVRLIRRPAE</sequence>
<name>A0A556QL87_9BACT</name>
<dbReference type="InterPro" id="IPR051829">
    <property type="entry name" value="Multiheme_Cytochr_ET"/>
</dbReference>
<evidence type="ECO:0000313" key="5">
    <source>
        <dbReference type="Proteomes" id="UP000315648"/>
    </source>
</evidence>
<dbReference type="InterPro" id="IPR011048">
    <property type="entry name" value="Haem_d1_sf"/>
</dbReference>
<dbReference type="SUPFAM" id="SSF51004">
    <property type="entry name" value="C-terminal (heme d1) domain of cytochrome cd1-nitrite reductase"/>
    <property type="match status" value="1"/>
</dbReference>
<dbReference type="GO" id="GO:0016491">
    <property type="term" value="F:oxidoreductase activity"/>
    <property type="evidence" value="ECO:0007669"/>
    <property type="project" value="TreeGrafter"/>
</dbReference>
<evidence type="ECO:0000256" key="1">
    <source>
        <dbReference type="ARBA" id="ARBA00022729"/>
    </source>
</evidence>
<dbReference type="Proteomes" id="UP000315648">
    <property type="component" value="Unassembled WGS sequence"/>
</dbReference>
<dbReference type="PANTHER" id="PTHR35038">
    <property type="entry name" value="DISSIMILATORY SULFITE REDUCTASE SIRA"/>
    <property type="match status" value="1"/>
</dbReference>
<dbReference type="OrthoDB" id="9814800at2"/>
<keyword evidence="5" id="KW-1185">Reference proteome</keyword>
<feature type="transmembrane region" description="Helical" evidence="3">
    <location>
        <begin position="7"/>
        <end position="30"/>
    </location>
</feature>
<proteinExistence type="predicted"/>
<gene>
    <name evidence="4" type="ORF">FPL22_14820</name>
</gene>
<dbReference type="SUPFAM" id="SSF48695">
    <property type="entry name" value="Multiheme cytochromes"/>
    <property type="match status" value="2"/>
</dbReference>
<protein>
    <submittedName>
        <fullName evidence="4">Uncharacterized protein</fullName>
    </submittedName>
</protein>
<feature type="region of interest" description="Disordered" evidence="2">
    <location>
        <begin position="1268"/>
        <end position="1305"/>
    </location>
</feature>
<dbReference type="RefSeq" id="WP_144353765.1">
    <property type="nucleotide sequence ID" value="NZ_VMBG01000002.1"/>
</dbReference>
<dbReference type="PANTHER" id="PTHR35038:SF8">
    <property type="entry name" value="C-TYPE POLYHEME CYTOCHROME OMCC"/>
    <property type="match status" value="1"/>
</dbReference>
<accession>A0A556QL87</accession>
<dbReference type="EMBL" id="VMBG01000002">
    <property type="protein sequence ID" value="TSJ77362.1"/>
    <property type="molecule type" value="Genomic_DNA"/>
</dbReference>
<comment type="caution">
    <text evidence="4">The sequence shown here is derived from an EMBL/GenBank/DDBJ whole genome shotgun (WGS) entry which is preliminary data.</text>
</comment>
<keyword evidence="3" id="KW-0812">Transmembrane</keyword>
<keyword evidence="1" id="KW-0732">Signal</keyword>
<keyword evidence="3" id="KW-0472">Membrane</keyword>
<dbReference type="InterPro" id="IPR036280">
    <property type="entry name" value="Multihaem_cyt_sf"/>
</dbReference>
<keyword evidence="3" id="KW-1133">Transmembrane helix</keyword>
<dbReference type="InterPro" id="IPR013211">
    <property type="entry name" value="LVIVD"/>
</dbReference>
<reference evidence="4 5" key="1">
    <citation type="submission" date="2019-07" db="EMBL/GenBank/DDBJ databases">
        <title>Description of 53C-WASEF.</title>
        <authorList>
            <person name="Pitt A."/>
            <person name="Hahn M.W."/>
        </authorList>
    </citation>
    <scope>NUCLEOTIDE SEQUENCE [LARGE SCALE GENOMIC DNA]</scope>
    <source>
        <strain evidence="4 5">53C-WASEF</strain>
    </source>
</reference>
<dbReference type="Pfam" id="PF08309">
    <property type="entry name" value="LVIVD"/>
    <property type="match status" value="2"/>
</dbReference>
<evidence type="ECO:0000256" key="3">
    <source>
        <dbReference type="SAM" id="Phobius"/>
    </source>
</evidence>
<evidence type="ECO:0000313" key="4">
    <source>
        <dbReference type="EMBL" id="TSJ77362.1"/>
    </source>
</evidence>
<evidence type="ECO:0000256" key="2">
    <source>
        <dbReference type="SAM" id="MobiDB-lite"/>
    </source>
</evidence>